<comment type="caution">
    <text evidence="4">Lacks conserved residue(s) required for the propagation of feature annotation.</text>
</comment>
<dbReference type="PATRIC" id="fig|1125725.3.peg.1866"/>
<dbReference type="Pfam" id="PF00551">
    <property type="entry name" value="Formyl_trans_N"/>
    <property type="match status" value="1"/>
</dbReference>
<dbReference type="SUPFAM" id="SSF53328">
    <property type="entry name" value="Formyltransferase"/>
    <property type="match status" value="1"/>
</dbReference>
<dbReference type="PANTHER" id="PTHR43369:SF2">
    <property type="entry name" value="PHOSPHORIBOSYLGLYCINAMIDE FORMYLTRANSFERASE"/>
    <property type="match status" value="1"/>
</dbReference>
<name>U2MPQ2_TRESO</name>
<dbReference type="AlphaFoldDB" id="U2MPQ2"/>
<dbReference type="GO" id="GO:0005829">
    <property type="term" value="C:cytosol"/>
    <property type="evidence" value="ECO:0007669"/>
    <property type="project" value="TreeGrafter"/>
</dbReference>
<comment type="function">
    <text evidence="4">Catalyzes the transfer of a formyl group from 10-formyltetrahydrofolate to 5-phospho-ribosyl-glycinamide (GAR), producing 5-phospho-ribosyl-N-formylglycinamide (FGAR) and tetrahydrofolate.</text>
</comment>
<dbReference type="EMBL" id="AUZJ01000045">
    <property type="protein sequence ID" value="ERF60168.1"/>
    <property type="molecule type" value="Genomic_DNA"/>
</dbReference>
<gene>
    <name evidence="4 6" type="primary">purN</name>
    <name evidence="7" type="ORF">HMPREF0860_2027</name>
    <name evidence="6" type="ORF">HMPREF1325_0801</name>
</gene>
<dbReference type="HAMAP" id="MF_01930">
    <property type="entry name" value="PurN"/>
    <property type="match status" value="1"/>
</dbReference>
<feature type="binding site" evidence="4">
    <location>
        <begin position="12"/>
        <end position="14"/>
    </location>
    <ligand>
        <name>N(1)-(5-phospho-beta-D-ribosyl)glycinamide</name>
        <dbReference type="ChEBI" id="CHEBI:143788"/>
    </ligand>
</feature>
<feature type="active site" description="Proton donor" evidence="4">
    <location>
        <position position="122"/>
    </location>
</feature>
<evidence type="ECO:0000313" key="8">
    <source>
        <dbReference type="Proteomes" id="UP000016412"/>
    </source>
</evidence>
<dbReference type="Proteomes" id="UP000016412">
    <property type="component" value="Unassembled WGS sequence"/>
</dbReference>
<comment type="caution">
    <text evidence="6">The sequence shown here is derived from an EMBL/GenBank/DDBJ whole genome shotgun (WGS) entry which is preliminary data.</text>
</comment>
<evidence type="ECO:0000256" key="1">
    <source>
        <dbReference type="ARBA" id="ARBA00005054"/>
    </source>
</evidence>
<evidence type="ECO:0000259" key="5">
    <source>
        <dbReference type="Pfam" id="PF00551"/>
    </source>
</evidence>
<feature type="binding site" evidence="4">
    <location>
        <position position="74"/>
    </location>
    <ligand>
        <name>(6R)-10-formyltetrahydrofolate</name>
        <dbReference type="ChEBI" id="CHEBI:195366"/>
    </ligand>
</feature>
<dbReference type="CDD" id="cd08645">
    <property type="entry name" value="FMT_core_GART"/>
    <property type="match status" value="1"/>
</dbReference>
<proteinExistence type="inferred from homology"/>
<evidence type="ECO:0000313" key="7">
    <source>
        <dbReference type="EMBL" id="ERK01264.1"/>
    </source>
</evidence>
<protein>
    <recommendedName>
        <fullName evidence="4">Phosphoribosylglycinamide formyltransferase</fullName>
        <ecNumber evidence="4">2.1.2.2</ecNumber>
    </recommendedName>
    <alternativeName>
        <fullName evidence="4">5'-phosphoribosylglycinamide transformylase</fullName>
    </alternativeName>
    <alternativeName>
        <fullName evidence="4">GAR transformylase</fullName>
        <shortName evidence="4">GART</shortName>
    </alternativeName>
</protein>
<dbReference type="GO" id="GO:0004644">
    <property type="term" value="F:phosphoribosylglycinamide formyltransferase activity"/>
    <property type="evidence" value="ECO:0007669"/>
    <property type="project" value="UniProtKB-UniRule"/>
</dbReference>
<accession>U2MPQ2</accession>
<dbReference type="InterPro" id="IPR004607">
    <property type="entry name" value="GART"/>
</dbReference>
<dbReference type="PANTHER" id="PTHR43369">
    <property type="entry name" value="PHOSPHORIBOSYLGLYCINAMIDE FORMYLTRANSFERASE"/>
    <property type="match status" value="1"/>
</dbReference>
<keyword evidence="9" id="KW-1185">Reference proteome</keyword>
<dbReference type="OrthoDB" id="9806170at2"/>
<feature type="site" description="Raises pKa of active site His" evidence="4">
    <location>
        <position position="163"/>
    </location>
</feature>
<evidence type="ECO:0000313" key="6">
    <source>
        <dbReference type="EMBL" id="ERF60168.1"/>
    </source>
</evidence>
<organism evidence="6 8">
    <name type="scientific">Treponema socranskii subsp. socranskii VPI DR56BR1116 = ATCC 35536</name>
    <dbReference type="NCBI Taxonomy" id="1125725"/>
    <lineage>
        <taxon>Bacteria</taxon>
        <taxon>Pseudomonadati</taxon>
        <taxon>Spirochaetota</taxon>
        <taxon>Spirochaetia</taxon>
        <taxon>Spirochaetales</taxon>
        <taxon>Treponemataceae</taxon>
        <taxon>Treponema</taxon>
    </lineage>
</organism>
<evidence type="ECO:0000256" key="2">
    <source>
        <dbReference type="ARBA" id="ARBA00022679"/>
    </source>
</evidence>
<dbReference type="NCBIfam" id="TIGR00639">
    <property type="entry name" value="PurN"/>
    <property type="match status" value="1"/>
</dbReference>
<dbReference type="EC" id="2.1.2.2" evidence="4"/>
<dbReference type="Proteomes" id="UP000016646">
    <property type="component" value="Unassembled WGS sequence"/>
</dbReference>
<dbReference type="RefSeq" id="WP_021330868.1">
    <property type="nucleotide sequence ID" value="NZ_AUZJ01000045.1"/>
</dbReference>
<feature type="binding site" evidence="4">
    <location>
        <position position="120"/>
    </location>
    <ligand>
        <name>(6R)-10-formyltetrahydrofolate</name>
        <dbReference type="ChEBI" id="CHEBI:195366"/>
    </ligand>
</feature>
<comment type="similarity">
    <text evidence="4">Belongs to the GART family.</text>
</comment>
<dbReference type="UniPathway" id="UPA00074">
    <property type="reaction ID" value="UER00126"/>
</dbReference>
<dbReference type="InterPro" id="IPR036477">
    <property type="entry name" value="Formyl_transf_N_sf"/>
</dbReference>
<sequence>MLSIAVFVSGSGTNLQALIDYEKSRASCPYRICLVVSDRKDAYALERAKKAGIATEIVSAYAVLGKEKAEAASRDEKRLSVSNAALAACKKHKADAIVLAGWLTVLCGPIISEYGGKIINLHPALLPKFGGTGMWGRRVHEAVIAEGERESGCTVHFVDSGCDTGAILVQKKVNVMPGDTPDTLYARIAPVEHEAIVESACLLAKKLSGKVD</sequence>
<feature type="domain" description="Formyl transferase N-terminal" evidence="5">
    <location>
        <begin position="4"/>
        <end position="198"/>
    </location>
</feature>
<dbReference type="eggNOG" id="COG0299">
    <property type="taxonomic scope" value="Bacteria"/>
</dbReference>
<evidence type="ECO:0000256" key="4">
    <source>
        <dbReference type="HAMAP-Rule" id="MF_01930"/>
    </source>
</evidence>
<keyword evidence="2 4" id="KW-0808">Transferase</keyword>
<comment type="pathway">
    <text evidence="1 4">Purine metabolism; IMP biosynthesis via de novo pathway; N(2)-formyl-N(1)-(5-phospho-D-ribosyl)glycinamide from N(1)-(5-phospho-D-ribosyl)glycinamide (10-formyl THF route): step 1/1.</text>
</comment>
<evidence type="ECO:0000313" key="9">
    <source>
        <dbReference type="Proteomes" id="UP000016646"/>
    </source>
</evidence>
<evidence type="ECO:0000256" key="3">
    <source>
        <dbReference type="ARBA" id="ARBA00022755"/>
    </source>
</evidence>
<dbReference type="STRING" id="1125725.HMPREF1325_0801"/>
<dbReference type="Gene3D" id="3.40.50.170">
    <property type="entry name" value="Formyl transferase, N-terminal domain"/>
    <property type="match status" value="1"/>
</dbReference>
<dbReference type="InterPro" id="IPR002376">
    <property type="entry name" value="Formyl_transf_N"/>
</dbReference>
<dbReference type="GO" id="GO:0006189">
    <property type="term" value="P:'de novo' IMP biosynthetic process"/>
    <property type="evidence" value="ECO:0007669"/>
    <property type="project" value="UniProtKB-UniRule"/>
</dbReference>
<comment type="catalytic activity">
    <reaction evidence="4">
        <text>N(1)-(5-phospho-beta-D-ribosyl)glycinamide + (6R)-10-formyltetrahydrofolate = N(2)-formyl-N(1)-(5-phospho-beta-D-ribosyl)glycinamide + (6S)-5,6,7,8-tetrahydrofolate + H(+)</text>
        <dbReference type="Rhea" id="RHEA:15053"/>
        <dbReference type="ChEBI" id="CHEBI:15378"/>
        <dbReference type="ChEBI" id="CHEBI:57453"/>
        <dbReference type="ChEBI" id="CHEBI:143788"/>
        <dbReference type="ChEBI" id="CHEBI:147286"/>
        <dbReference type="ChEBI" id="CHEBI:195366"/>
        <dbReference type="EC" id="2.1.2.2"/>
    </reaction>
</comment>
<reference evidence="8 9" key="1">
    <citation type="submission" date="2013-08" db="EMBL/GenBank/DDBJ databases">
        <authorList>
            <person name="Durkin A.S."/>
            <person name="Haft D.R."/>
            <person name="McCorrison J."/>
            <person name="Torralba M."/>
            <person name="Gillis M."/>
            <person name="Haft D.H."/>
            <person name="Methe B."/>
            <person name="Sutton G."/>
            <person name="Nelson K.E."/>
        </authorList>
    </citation>
    <scope>NUCLEOTIDE SEQUENCE [LARGE SCALE GENOMIC DNA]</scope>
    <source>
        <strain evidence="7 9">ATCC 35536</strain>
        <strain evidence="6 8">VPI DR56BR1116</strain>
    </source>
</reference>
<keyword evidence="3 4" id="KW-0658">Purine biosynthesis</keyword>
<dbReference type="EMBL" id="AVQI01000059">
    <property type="protein sequence ID" value="ERK01264.1"/>
    <property type="molecule type" value="Genomic_DNA"/>
</dbReference>